<dbReference type="EMBL" id="OY660876">
    <property type="protein sequence ID" value="CAJ1069814.1"/>
    <property type="molecule type" value="Genomic_DNA"/>
</dbReference>
<dbReference type="CDD" id="cd18595">
    <property type="entry name" value="ABC_6TM_MRP1_2_3_6_D1_like"/>
    <property type="match status" value="1"/>
</dbReference>
<dbReference type="EC" id="7.6.2.3" evidence="12"/>
<dbReference type="SUPFAM" id="SSF90123">
    <property type="entry name" value="ABC transporter transmembrane region"/>
    <property type="match status" value="2"/>
</dbReference>
<evidence type="ECO:0000259" key="15">
    <source>
        <dbReference type="PROSITE" id="PS50893"/>
    </source>
</evidence>
<dbReference type="PROSITE" id="PS50893">
    <property type="entry name" value="ABC_TRANSPORTER_2"/>
    <property type="match status" value="2"/>
</dbReference>
<evidence type="ECO:0000256" key="5">
    <source>
        <dbReference type="ARBA" id="ARBA00022692"/>
    </source>
</evidence>
<comment type="catalytic activity">
    <reaction evidence="13">
        <text>leukotriene C4(in) + ATP + H2O = leukotriene C4(out) + ADP + phosphate + H(+)</text>
        <dbReference type="Rhea" id="RHEA:38963"/>
        <dbReference type="ChEBI" id="CHEBI:15377"/>
        <dbReference type="ChEBI" id="CHEBI:15378"/>
        <dbReference type="ChEBI" id="CHEBI:30616"/>
        <dbReference type="ChEBI" id="CHEBI:43474"/>
        <dbReference type="ChEBI" id="CHEBI:57973"/>
        <dbReference type="ChEBI" id="CHEBI:456216"/>
    </reaction>
    <physiologicalReaction direction="left-to-right" evidence="13">
        <dbReference type="Rhea" id="RHEA:38964"/>
    </physiologicalReaction>
</comment>
<evidence type="ECO:0000313" key="17">
    <source>
        <dbReference type="EMBL" id="CAJ1069814.1"/>
    </source>
</evidence>
<dbReference type="SMART" id="SM00382">
    <property type="entry name" value="AAA"/>
    <property type="match status" value="2"/>
</dbReference>
<keyword evidence="11 14" id="KW-0472">Membrane</keyword>
<dbReference type="Pfam" id="PF00664">
    <property type="entry name" value="ABC_membrane"/>
    <property type="match status" value="2"/>
</dbReference>
<dbReference type="GO" id="GO:0016887">
    <property type="term" value="F:ATP hydrolysis activity"/>
    <property type="evidence" value="ECO:0007669"/>
    <property type="project" value="InterPro"/>
</dbReference>
<feature type="transmembrane region" description="Helical" evidence="14">
    <location>
        <begin position="100"/>
        <end position="124"/>
    </location>
</feature>
<feature type="transmembrane region" description="Helical" evidence="14">
    <location>
        <begin position="575"/>
        <end position="598"/>
    </location>
</feature>
<evidence type="ECO:0000256" key="14">
    <source>
        <dbReference type="SAM" id="Phobius"/>
    </source>
</evidence>
<feature type="transmembrane region" description="Helical" evidence="14">
    <location>
        <begin position="430"/>
        <end position="452"/>
    </location>
</feature>
<evidence type="ECO:0000256" key="10">
    <source>
        <dbReference type="ARBA" id="ARBA00022989"/>
    </source>
</evidence>
<dbReference type="InterPro" id="IPR011527">
    <property type="entry name" value="ABC1_TM_dom"/>
</dbReference>
<feature type="transmembrane region" description="Helical" evidence="14">
    <location>
        <begin position="304"/>
        <end position="333"/>
    </location>
</feature>
<dbReference type="PANTHER" id="PTHR24223">
    <property type="entry name" value="ATP-BINDING CASSETTE SUB-FAMILY C"/>
    <property type="match status" value="1"/>
</dbReference>
<feature type="transmembrane region" description="Helical" evidence="14">
    <location>
        <begin position="1072"/>
        <end position="1100"/>
    </location>
</feature>
<evidence type="ECO:0000256" key="2">
    <source>
        <dbReference type="ARBA" id="ARBA00009726"/>
    </source>
</evidence>
<dbReference type="FunFam" id="3.40.50.300:FF:000074">
    <property type="entry name" value="Multidrug resistance-associated protein 5 isoform 1"/>
    <property type="match status" value="1"/>
</dbReference>
<dbReference type="Pfam" id="PF00005">
    <property type="entry name" value="ABC_tran"/>
    <property type="match status" value="2"/>
</dbReference>
<keyword evidence="10 14" id="KW-1133">Transmembrane helix</keyword>
<dbReference type="Gene3D" id="3.40.50.300">
    <property type="entry name" value="P-loop containing nucleotide triphosphate hydrolases"/>
    <property type="match status" value="2"/>
</dbReference>
<keyword evidence="4" id="KW-1003">Cell membrane</keyword>
<reference evidence="17" key="1">
    <citation type="submission" date="2023-08" db="EMBL/GenBank/DDBJ databases">
        <authorList>
            <person name="Alioto T."/>
            <person name="Alioto T."/>
            <person name="Gomez Garrido J."/>
        </authorList>
    </citation>
    <scope>NUCLEOTIDE SEQUENCE</scope>
</reference>
<dbReference type="PROSITE" id="PS50929">
    <property type="entry name" value="ABC_TM1F"/>
    <property type="match status" value="2"/>
</dbReference>
<keyword evidence="18" id="KW-1185">Reference proteome</keyword>
<dbReference type="InterPro" id="IPR056227">
    <property type="entry name" value="TMD0_ABC"/>
</dbReference>
<feature type="domain" description="ABC transmembrane type-1" evidence="16">
    <location>
        <begin position="949"/>
        <end position="1227"/>
    </location>
</feature>
<feature type="transmembrane region" description="Helical" evidence="14">
    <location>
        <begin position="173"/>
        <end position="191"/>
    </location>
</feature>
<evidence type="ECO:0000256" key="6">
    <source>
        <dbReference type="ARBA" id="ARBA00022737"/>
    </source>
</evidence>
<dbReference type="GO" id="GO:0005886">
    <property type="term" value="C:plasma membrane"/>
    <property type="evidence" value="ECO:0007669"/>
    <property type="project" value="UniProtKB-SubCell"/>
</dbReference>
<keyword evidence="3" id="KW-0813">Transport</keyword>
<feature type="transmembrane region" description="Helical" evidence="14">
    <location>
        <begin position="76"/>
        <end position="94"/>
    </location>
</feature>
<dbReference type="InterPro" id="IPR050173">
    <property type="entry name" value="ABC_transporter_C-like"/>
</dbReference>
<dbReference type="PANTHER" id="PTHR24223:SF339">
    <property type="entry name" value="ATP-BINDING CASSETTE SUB-FAMILY C MEMBER 6"/>
    <property type="match status" value="1"/>
</dbReference>
<feature type="transmembrane region" description="Helical" evidence="14">
    <location>
        <begin position="940"/>
        <end position="967"/>
    </location>
</feature>
<dbReference type="GO" id="GO:0005524">
    <property type="term" value="F:ATP binding"/>
    <property type="evidence" value="ECO:0007669"/>
    <property type="project" value="UniProtKB-KW"/>
</dbReference>
<accession>A0AAV1G9R4</accession>
<feature type="domain" description="ABC transporter" evidence="15">
    <location>
        <begin position="635"/>
        <end position="859"/>
    </location>
</feature>
<dbReference type="InterPro" id="IPR036640">
    <property type="entry name" value="ABC1_TM_sf"/>
</dbReference>
<evidence type="ECO:0000256" key="11">
    <source>
        <dbReference type="ARBA" id="ARBA00023136"/>
    </source>
</evidence>
<keyword evidence="9" id="KW-1278">Translocase</keyword>
<evidence type="ECO:0000256" key="4">
    <source>
        <dbReference type="ARBA" id="ARBA00022475"/>
    </source>
</evidence>
<dbReference type="NCBIfam" id="TIGR00957">
    <property type="entry name" value="MRP_assoc_pro"/>
    <property type="match status" value="1"/>
</dbReference>
<feature type="transmembrane region" description="Helical" evidence="14">
    <location>
        <begin position="458"/>
        <end position="479"/>
    </location>
</feature>
<dbReference type="PROSITE" id="PS00211">
    <property type="entry name" value="ABC_TRANSPORTER_1"/>
    <property type="match status" value="2"/>
</dbReference>
<evidence type="ECO:0000256" key="12">
    <source>
        <dbReference type="ARBA" id="ARBA00024220"/>
    </source>
</evidence>
<evidence type="ECO:0000256" key="9">
    <source>
        <dbReference type="ARBA" id="ARBA00022967"/>
    </source>
</evidence>
<comment type="subcellular location">
    <subcellularLocation>
        <location evidence="1">Cell membrane</location>
        <topology evidence="1">Multi-pass membrane protein</topology>
    </subcellularLocation>
</comment>
<dbReference type="GO" id="GO:0015431">
    <property type="term" value="F:ABC-type glutathione S-conjugate transporter activity"/>
    <property type="evidence" value="ECO:0007669"/>
    <property type="project" value="UniProtKB-EC"/>
</dbReference>
<evidence type="ECO:0000259" key="16">
    <source>
        <dbReference type="PROSITE" id="PS50929"/>
    </source>
</evidence>
<evidence type="ECO:0000256" key="13">
    <source>
        <dbReference type="ARBA" id="ARBA00047523"/>
    </source>
</evidence>
<keyword evidence="6" id="KW-0677">Repeat</keyword>
<proteinExistence type="inferred from homology"/>
<dbReference type="CDD" id="cd03244">
    <property type="entry name" value="ABCC_MRP_domain2"/>
    <property type="match status" value="1"/>
</dbReference>
<dbReference type="CDD" id="cd03250">
    <property type="entry name" value="ABCC_MRP_domain1"/>
    <property type="match status" value="1"/>
</dbReference>
<keyword evidence="5 14" id="KW-0812">Transmembrane</keyword>
<evidence type="ECO:0000313" key="18">
    <source>
        <dbReference type="Proteomes" id="UP001178508"/>
    </source>
</evidence>
<dbReference type="FunFam" id="1.20.1560.10:FF:000001">
    <property type="entry name" value="ATP-binding cassette subfamily C member 1"/>
    <property type="match status" value="1"/>
</dbReference>
<feature type="domain" description="ABC transmembrane type-1" evidence="16">
    <location>
        <begin position="321"/>
        <end position="601"/>
    </location>
</feature>
<dbReference type="InterPro" id="IPR003593">
    <property type="entry name" value="AAA+_ATPase"/>
</dbReference>
<name>A0AAV1G9R4_XYRNO</name>
<dbReference type="CDD" id="cd18603">
    <property type="entry name" value="ABC_6TM_MRP1_2_3_6_D2_like"/>
    <property type="match status" value="1"/>
</dbReference>
<dbReference type="InterPro" id="IPR003439">
    <property type="entry name" value="ABC_transporter-like_ATP-bd"/>
</dbReference>
<dbReference type="Proteomes" id="UP001178508">
    <property type="component" value="Chromosome 13"/>
</dbReference>
<organism evidence="17 18">
    <name type="scientific">Xyrichtys novacula</name>
    <name type="common">Pearly razorfish</name>
    <name type="synonym">Hemipteronotus novacula</name>
    <dbReference type="NCBI Taxonomy" id="13765"/>
    <lineage>
        <taxon>Eukaryota</taxon>
        <taxon>Metazoa</taxon>
        <taxon>Chordata</taxon>
        <taxon>Craniata</taxon>
        <taxon>Vertebrata</taxon>
        <taxon>Euteleostomi</taxon>
        <taxon>Actinopterygii</taxon>
        <taxon>Neopterygii</taxon>
        <taxon>Teleostei</taxon>
        <taxon>Neoteleostei</taxon>
        <taxon>Acanthomorphata</taxon>
        <taxon>Eupercaria</taxon>
        <taxon>Labriformes</taxon>
        <taxon>Labridae</taxon>
        <taxon>Xyrichtys</taxon>
    </lineage>
</organism>
<dbReference type="Pfam" id="PF24357">
    <property type="entry name" value="TMD0_ABC"/>
    <property type="match status" value="1"/>
</dbReference>
<evidence type="ECO:0000256" key="7">
    <source>
        <dbReference type="ARBA" id="ARBA00022741"/>
    </source>
</evidence>
<evidence type="ECO:0000256" key="1">
    <source>
        <dbReference type="ARBA" id="ARBA00004651"/>
    </source>
</evidence>
<dbReference type="Gene3D" id="1.20.1560.10">
    <property type="entry name" value="ABC transporter type 1, transmembrane domain"/>
    <property type="match status" value="2"/>
</dbReference>
<dbReference type="InterPro" id="IPR027417">
    <property type="entry name" value="P-loop_NTPase"/>
</dbReference>
<feature type="domain" description="ABC transporter" evidence="15">
    <location>
        <begin position="1264"/>
        <end position="1498"/>
    </location>
</feature>
<dbReference type="FunFam" id="1.20.1560.10:FF:000032">
    <property type="entry name" value="ATP-binding cassette sub-family C member 6"/>
    <property type="match status" value="1"/>
</dbReference>
<feature type="transmembrane region" description="Helical" evidence="14">
    <location>
        <begin position="35"/>
        <end position="55"/>
    </location>
</feature>
<sequence>MEDLCSLSGLDPLWDWNLTWYTSRPDLTQCFQHTVLVWFPCLYLWTCSPLYLIYLQLRPHRGGRLPLSKLCCSKTLLGLSLASFGLLEIFYILVRKNEEIQNHVLILIGPLVRSLTLILAVVLIQVERMKGTRSSVLLFFFWSLLVLCSLVPLKADIEQIIDQGFSSDPIRFMAFFICFSLQLAELVLSCFSDCRPLFQKHTHVQNPCPEEDASFLSRFFFFWFSSLVVRGYRCPLLAADLWSLREQDSSDRIMADLGELWTQNCKQQQEGSSGSVLSQSCCEPSSSEKTQLLRKNRKRRGHGLFLLCALGRSFGLYFLCGTVCLLLHDAFMFTVPQVLSLLLGYMRDRDAEVWKGFLFAALLFLLSCLQSLLHHQYMFHCFTVGMRLKTAVMGLVYRKCLLINSAARCGGTVGEIINLVSVDTQKLMDFIVYCNSIWIMPIEIALCFYFLWQLLGPSALAGIVAVVLIFPLNGFIAKIRSRLQEVQMKFMDSRLKLMSEILGGVKILKFYAWEEAFLRRVSVLRDGELKALKKSQILYSVSLASFNSSSFLVALSVFGLYVLMDEDNVLDAQKIFVSVALINILKTPLSQLPFAMSTTMQAIVSLRRLGNFLCEEELKLDNVERPPLSTDGDSVVVEDGFFSWTNQGPPCLRRINVNVKTGLLVAVVGHVGSGKSSLLSAVLGEMEKRSGIVSVQGSVAYVPQQAWIQNTSLRENILFGGERKESWYYQVLEACALLPDLDLLSAGDNTEIGEKGLNLSGGQKQRVSLARAVYRKSDVYLLDDPLSAVDAHVGHHIFDRVIGPRGLLKDKTRVLVTHGLSFLSKVDLVLVMDQGQISEMGSYMELMERKGAFAKLIHTFSGNQRREFPTPKDRGSRKSMSRLSMTDFSIDLSQEQLISCDMNSVQMMEDVDLDAGKLTEADKARTGRVRLQVYQEYFKTIGLTFIMTIIFLCAFQQAASLAYSYWLSLWADEPPVNGTQSHHELRLSVFAALGFTQGMAMFGTTLAIALAGIVASCHLHADLLHSVLHSPVSFFEVTPSGNLLNRFSKEIDAIDCMIPDGLKMMLGYLFKLLEVCIILLLATPFTGLVLLPLTFVYIFIQSFYVASSCQLRRLEAVSRSPIYSHFNETVQGAVVIRAFGEQQRFILQANVHVDHNQEAYFPRFVATRWLAVNLEFLGNVLVLAAAILSVRGRDELSPGIVGLAVSHSLQVTGILSWIVRSWTDVENNIVSVERVKEYDTMPKEAPWTLEDSFLPTAWPTTGNIVFEDYGLQYRKGLDWALDGISISIQDKEKIGIVGRTGAGKSSLALGIFRILEAANGRIIIDGIDISQIGLHDLRSRITIIPQDPVLFSGSLRMNLDPFDSCLDEDLWKALELAHLSSFVSTLPQKLNHQCCEGGENFSLGQRQLLCLARALLRKTRILVLDEATAAVDLKTDQLIQSTIRMQFDDCTILTIAHRLNTIMDYSRVIVMDQGSIAEIDSPSQLLHLRGHFYQMCVEAGLV</sequence>
<comment type="similarity">
    <text evidence="2">Belongs to the ABC transporter superfamily. ABCC family. Conjugate transporter (TC 3.A.1.208) subfamily.</text>
</comment>
<dbReference type="InterPro" id="IPR005292">
    <property type="entry name" value="MRP"/>
</dbReference>
<feature type="transmembrane region" description="Helical" evidence="14">
    <location>
        <begin position="136"/>
        <end position="153"/>
    </location>
</feature>
<feature type="transmembrane region" description="Helical" evidence="14">
    <location>
        <begin position="537"/>
        <end position="563"/>
    </location>
</feature>
<evidence type="ECO:0000256" key="8">
    <source>
        <dbReference type="ARBA" id="ARBA00022840"/>
    </source>
</evidence>
<keyword evidence="8" id="KW-0067">ATP-binding</keyword>
<dbReference type="FunFam" id="3.40.50.300:FF:000293">
    <property type="entry name" value="ATP binding cassette subfamily C member 1"/>
    <property type="match status" value="1"/>
</dbReference>
<gene>
    <name evidence="17" type="ORF">XNOV1_A018576</name>
</gene>
<dbReference type="SUPFAM" id="SSF52540">
    <property type="entry name" value="P-loop containing nucleoside triphosphate hydrolases"/>
    <property type="match status" value="2"/>
</dbReference>
<keyword evidence="7" id="KW-0547">Nucleotide-binding</keyword>
<evidence type="ECO:0000256" key="3">
    <source>
        <dbReference type="ARBA" id="ARBA00022448"/>
    </source>
</evidence>
<dbReference type="InterPro" id="IPR017871">
    <property type="entry name" value="ABC_transporter-like_CS"/>
</dbReference>
<feature type="transmembrane region" description="Helical" evidence="14">
    <location>
        <begin position="987"/>
        <end position="1015"/>
    </location>
</feature>
<protein>
    <recommendedName>
        <fullName evidence="12">ABC-type glutathione-S-conjugate transporter</fullName>
        <ecNumber evidence="12">7.6.2.3</ecNumber>
    </recommendedName>
</protein>
<feature type="transmembrane region" description="Helical" evidence="14">
    <location>
        <begin position="353"/>
        <end position="373"/>
    </location>
</feature>